<dbReference type="EMBL" id="JAULSR010000010">
    <property type="protein sequence ID" value="KAK0610582.1"/>
    <property type="molecule type" value="Genomic_DNA"/>
</dbReference>
<proteinExistence type="predicted"/>
<accession>A0AA39TGY1</accession>
<reference evidence="1" key="1">
    <citation type="submission" date="2023-06" db="EMBL/GenBank/DDBJ databases">
        <title>Genome-scale phylogeny and comparative genomics of the fungal order Sordariales.</title>
        <authorList>
            <consortium name="Lawrence Berkeley National Laboratory"/>
            <person name="Hensen N."/>
            <person name="Bonometti L."/>
            <person name="Westerberg I."/>
            <person name="Brannstrom I.O."/>
            <person name="Guillou S."/>
            <person name="Cros-Aarteil S."/>
            <person name="Calhoun S."/>
            <person name="Haridas S."/>
            <person name="Kuo A."/>
            <person name="Mondo S."/>
            <person name="Pangilinan J."/>
            <person name="Riley R."/>
            <person name="LaButti K."/>
            <person name="Andreopoulos B."/>
            <person name="Lipzen A."/>
            <person name="Chen C."/>
            <person name="Yanf M."/>
            <person name="Daum C."/>
            <person name="Ng V."/>
            <person name="Clum A."/>
            <person name="Steindorff A."/>
            <person name="Ohm R."/>
            <person name="Martin F."/>
            <person name="Silar P."/>
            <person name="Natvig D."/>
            <person name="Lalanne C."/>
            <person name="Gautier V."/>
            <person name="Ament-velasquez S.L."/>
            <person name="Kruys A."/>
            <person name="Hutchinson M.I."/>
            <person name="Powell A.J."/>
            <person name="Barry K."/>
            <person name="Miller A.N."/>
            <person name="Grigoriev I.V."/>
            <person name="Debuchy R."/>
            <person name="Gladieux P."/>
            <person name="Thoren M.H."/>
            <person name="Johannesson H."/>
        </authorList>
    </citation>
    <scope>NUCLEOTIDE SEQUENCE</scope>
    <source>
        <strain evidence="1">SMH3391-2</strain>
    </source>
</reference>
<keyword evidence="2" id="KW-1185">Reference proteome</keyword>
<evidence type="ECO:0000313" key="2">
    <source>
        <dbReference type="Proteomes" id="UP001174934"/>
    </source>
</evidence>
<name>A0AA39TGY1_9PEZI</name>
<dbReference type="Proteomes" id="UP001174934">
    <property type="component" value="Unassembled WGS sequence"/>
</dbReference>
<comment type="caution">
    <text evidence="1">The sequence shown here is derived from an EMBL/GenBank/DDBJ whole genome shotgun (WGS) entry which is preliminary data.</text>
</comment>
<evidence type="ECO:0000313" key="1">
    <source>
        <dbReference type="EMBL" id="KAK0610582.1"/>
    </source>
</evidence>
<gene>
    <name evidence="1" type="ORF">B0T17DRAFT_544980</name>
</gene>
<sequence>MPRSISEAPTRTTTVAAFTTTYTSPSWITIPVAQMTSDPFCHNEADPDEGIGNHCVCSNGETVSVIPWTTGGNISDYQPCAYTTAAYIAKISDTPPCHAVPITTVFAVADGTTIPITTSMVTCVG</sequence>
<organism evidence="1 2">
    <name type="scientific">Bombardia bombarda</name>
    <dbReference type="NCBI Taxonomy" id="252184"/>
    <lineage>
        <taxon>Eukaryota</taxon>
        <taxon>Fungi</taxon>
        <taxon>Dikarya</taxon>
        <taxon>Ascomycota</taxon>
        <taxon>Pezizomycotina</taxon>
        <taxon>Sordariomycetes</taxon>
        <taxon>Sordariomycetidae</taxon>
        <taxon>Sordariales</taxon>
        <taxon>Lasiosphaeriaceae</taxon>
        <taxon>Bombardia</taxon>
    </lineage>
</organism>
<dbReference type="AlphaFoldDB" id="A0AA39TGY1"/>
<protein>
    <submittedName>
        <fullName evidence="1">Uncharacterized protein</fullName>
    </submittedName>
</protein>